<dbReference type="InterPro" id="IPR051325">
    <property type="entry name" value="Nudix_hydrolase_domain"/>
</dbReference>
<keyword evidence="4" id="KW-0378">Hydrolase</keyword>
<comment type="caution">
    <text evidence="6">The sequence shown here is derived from an EMBL/GenBank/DDBJ whole genome shotgun (WGS) entry which is preliminary data.</text>
</comment>
<evidence type="ECO:0000313" key="6">
    <source>
        <dbReference type="EMBL" id="CAH1796679.1"/>
    </source>
</evidence>
<dbReference type="Pfam" id="PF00293">
    <property type="entry name" value="NUDIX"/>
    <property type="match status" value="1"/>
</dbReference>
<dbReference type="InterPro" id="IPR000086">
    <property type="entry name" value="NUDIX_hydrolase_dom"/>
</dbReference>
<dbReference type="PANTHER" id="PTHR21340:SF0">
    <property type="entry name" value="BIS(5'-NUCLEOSYL)-TETRAPHOSPHATASE [ASYMMETRICAL]"/>
    <property type="match status" value="1"/>
</dbReference>
<reference evidence="6" key="1">
    <citation type="submission" date="2022-03" db="EMBL/GenBank/DDBJ databases">
        <authorList>
            <person name="Martin C."/>
        </authorList>
    </citation>
    <scope>NUCLEOTIDE SEQUENCE</scope>
</reference>
<dbReference type="PANTHER" id="PTHR21340">
    <property type="entry name" value="DIADENOSINE 5,5-P1,P4-TETRAPHOSPHATE PYROPHOSPHOHYDROLASE MUTT"/>
    <property type="match status" value="1"/>
</dbReference>
<keyword evidence="3" id="KW-0547">Nucleotide-binding</keyword>
<evidence type="ECO:0000256" key="5">
    <source>
        <dbReference type="ARBA" id="ARBA00032644"/>
    </source>
</evidence>
<dbReference type="PROSITE" id="PS51462">
    <property type="entry name" value="NUDIX"/>
    <property type="match status" value="1"/>
</dbReference>
<dbReference type="EMBL" id="CAIIXF020000010">
    <property type="protein sequence ID" value="CAH1796679.1"/>
    <property type="molecule type" value="Genomic_DNA"/>
</dbReference>
<dbReference type="PRINTS" id="PR01405">
    <property type="entry name" value="TETRPHPHTASE"/>
</dbReference>
<dbReference type="InterPro" id="IPR015797">
    <property type="entry name" value="NUDIX_hydrolase-like_dom_sf"/>
</dbReference>
<feature type="non-terminal residue" evidence="6">
    <location>
        <position position="1"/>
    </location>
</feature>
<organism evidence="6 7">
    <name type="scientific">Owenia fusiformis</name>
    <name type="common">Polychaete worm</name>
    <dbReference type="NCBI Taxonomy" id="6347"/>
    <lineage>
        <taxon>Eukaryota</taxon>
        <taxon>Metazoa</taxon>
        <taxon>Spiralia</taxon>
        <taxon>Lophotrochozoa</taxon>
        <taxon>Annelida</taxon>
        <taxon>Polychaeta</taxon>
        <taxon>Sedentaria</taxon>
        <taxon>Canalipalpata</taxon>
        <taxon>Sabellida</taxon>
        <taxon>Oweniida</taxon>
        <taxon>Oweniidae</taxon>
        <taxon>Owenia</taxon>
    </lineage>
</organism>
<sequence>KMATPRNQLVAAGFIIFRRLQAEVQYLFLQTSYGEHHWTPPKGHVDPGESEMETALRETHEEAGLSKEQFTIVDNFKDELLYEVRGKPKRVVYWIAELKNPETPIKLSDEHIKYDWVNYANVNNYAQWDDMKLTMKRVHQFINEKLLVSN</sequence>
<evidence type="ECO:0000256" key="1">
    <source>
        <dbReference type="ARBA" id="ARBA00005582"/>
    </source>
</evidence>
<evidence type="ECO:0000256" key="2">
    <source>
        <dbReference type="ARBA" id="ARBA00018911"/>
    </source>
</evidence>
<evidence type="ECO:0000313" key="7">
    <source>
        <dbReference type="Proteomes" id="UP000749559"/>
    </source>
</evidence>
<gene>
    <name evidence="6" type="ORF">OFUS_LOCUS21062</name>
</gene>
<name>A0A8J1XUC8_OWEFU</name>
<dbReference type="GO" id="GO:0006754">
    <property type="term" value="P:ATP biosynthetic process"/>
    <property type="evidence" value="ECO:0007669"/>
    <property type="project" value="TreeGrafter"/>
</dbReference>
<dbReference type="GO" id="GO:0006167">
    <property type="term" value="P:AMP biosynthetic process"/>
    <property type="evidence" value="ECO:0007669"/>
    <property type="project" value="TreeGrafter"/>
</dbReference>
<dbReference type="InterPro" id="IPR020084">
    <property type="entry name" value="NUDIX_hydrolase_CS"/>
</dbReference>
<dbReference type="OrthoDB" id="276276at2759"/>
<dbReference type="GO" id="GO:0004081">
    <property type="term" value="F:bis(5'-nucleosyl)-tetraphosphatase (asymmetrical) activity"/>
    <property type="evidence" value="ECO:0007669"/>
    <property type="project" value="TreeGrafter"/>
</dbReference>
<dbReference type="AlphaFoldDB" id="A0A8J1XUC8"/>
<accession>A0A8J1XUC8</accession>
<dbReference type="Proteomes" id="UP000749559">
    <property type="component" value="Unassembled WGS sequence"/>
</dbReference>
<evidence type="ECO:0000256" key="4">
    <source>
        <dbReference type="ARBA" id="ARBA00022801"/>
    </source>
</evidence>
<evidence type="ECO:0000256" key="3">
    <source>
        <dbReference type="ARBA" id="ARBA00022741"/>
    </source>
</evidence>
<dbReference type="InterPro" id="IPR003565">
    <property type="entry name" value="Tetra_PHTase"/>
</dbReference>
<proteinExistence type="inferred from homology"/>
<dbReference type="Gene3D" id="3.90.79.10">
    <property type="entry name" value="Nucleoside Triphosphate Pyrophosphohydrolase"/>
    <property type="match status" value="1"/>
</dbReference>
<comment type="similarity">
    <text evidence="1">Belongs to the Nudix hydrolase family.</text>
</comment>
<dbReference type="PROSITE" id="PS00893">
    <property type="entry name" value="NUDIX_BOX"/>
    <property type="match status" value="1"/>
</dbReference>
<protein>
    <recommendedName>
        <fullName evidence="2">Bis(5'-nucleosyl)-tetraphosphatase [asymmetrical]</fullName>
    </recommendedName>
    <alternativeName>
        <fullName evidence="5">Diadenosine 5',5'''-P1,P4-tetraphosphate asymmetrical hydrolase</fullName>
    </alternativeName>
</protein>
<dbReference type="SUPFAM" id="SSF55811">
    <property type="entry name" value="Nudix"/>
    <property type="match status" value="1"/>
</dbReference>
<keyword evidence="7" id="KW-1185">Reference proteome</keyword>
<dbReference type="GO" id="GO:0000166">
    <property type="term" value="F:nucleotide binding"/>
    <property type="evidence" value="ECO:0007669"/>
    <property type="project" value="UniProtKB-KW"/>
</dbReference>
<dbReference type="CDD" id="cd03428">
    <property type="entry name" value="NUDIX_Ap4A_Nudt2"/>
    <property type="match status" value="1"/>
</dbReference>